<feature type="compositionally biased region" description="Polar residues" evidence="5">
    <location>
        <begin position="118"/>
        <end position="127"/>
    </location>
</feature>
<dbReference type="Pfam" id="PF06644">
    <property type="entry name" value="ATP11"/>
    <property type="match status" value="1"/>
</dbReference>
<evidence type="ECO:0000256" key="2">
    <source>
        <dbReference type="ARBA" id="ARBA00009116"/>
    </source>
</evidence>
<proteinExistence type="inferred from homology"/>
<evidence type="ECO:0000256" key="3">
    <source>
        <dbReference type="ARBA" id="ARBA00022946"/>
    </source>
</evidence>
<evidence type="ECO:0000256" key="4">
    <source>
        <dbReference type="ARBA" id="ARBA00023128"/>
    </source>
</evidence>
<dbReference type="GO" id="GO:0033615">
    <property type="term" value="P:mitochondrial proton-transporting ATP synthase complex assembly"/>
    <property type="evidence" value="ECO:0007669"/>
    <property type="project" value="TreeGrafter"/>
</dbReference>
<accession>A0A1R0H7X6</accession>
<keyword evidence="7" id="KW-1185">Reference proteome</keyword>
<evidence type="ECO:0000256" key="1">
    <source>
        <dbReference type="ARBA" id="ARBA00004173"/>
    </source>
</evidence>
<comment type="caution">
    <text evidence="6">The sequence shown here is derived from an EMBL/GenBank/DDBJ whole genome shotgun (WGS) entry which is preliminary data.</text>
</comment>
<protein>
    <submittedName>
        <fullName evidence="6">Protein ATP11, mitochondrial</fullName>
    </submittedName>
</protein>
<sequence length="348" mass="39345">MSRNLFGSRLVYPTRKSIGASFSRPFNTQNKHFALHLPFVDVASGSNMFSRVGNGSGVLGNRMSSLSTNYALKYREKLLKKAQEEGFSSIEELQEAYAKKNKKIDSKLDPVVDAPNKTVASSLSSPVINHKPMGKEESETYFSDEEDSDSSRQISKNIEHKHSSSKNLPPTVKSLDKIVKMELLEDKSADQISEIWTTFHLGKPGVSAVIPSESYRKMLDSSKKNQIFILPLPRGTGVEFYLVQFDFHMVNFTPLAEYQAKQDAARPYLTLTHYTDFIDEKGIVLMRGEIDNDQKNNLTPDLAQLLVLVLQRFYVAPNEERKKLLDTFTNNPSQFNYNQLIESVNSVD</sequence>
<dbReference type="InterPro" id="IPR010591">
    <property type="entry name" value="ATP11"/>
</dbReference>
<dbReference type="OrthoDB" id="16535at2759"/>
<keyword evidence="4" id="KW-0496">Mitochondrion</keyword>
<dbReference type="AlphaFoldDB" id="A0A1R0H7X6"/>
<dbReference type="EMBL" id="LSSL01000198">
    <property type="protein sequence ID" value="OLY85188.1"/>
    <property type="molecule type" value="Genomic_DNA"/>
</dbReference>
<comment type="similarity">
    <text evidence="2">Belongs to the ATP11 family.</text>
</comment>
<dbReference type="PANTHER" id="PTHR13126">
    <property type="entry name" value="CHAPERONE ATP11"/>
    <property type="match status" value="1"/>
</dbReference>
<dbReference type="GO" id="GO:0005739">
    <property type="term" value="C:mitochondrion"/>
    <property type="evidence" value="ECO:0007669"/>
    <property type="project" value="UniProtKB-SubCell"/>
</dbReference>
<dbReference type="PANTHER" id="PTHR13126:SF0">
    <property type="entry name" value="ATP SYNTHASE MITOCHONDRIAL F1 COMPLEX ASSEMBLY FACTOR 1"/>
    <property type="match status" value="1"/>
</dbReference>
<dbReference type="Proteomes" id="UP000187455">
    <property type="component" value="Unassembled WGS sequence"/>
</dbReference>
<evidence type="ECO:0000313" key="7">
    <source>
        <dbReference type="Proteomes" id="UP000187455"/>
    </source>
</evidence>
<organism evidence="6 7">
    <name type="scientific">Smittium mucronatum</name>
    <dbReference type="NCBI Taxonomy" id="133383"/>
    <lineage>
        <taxon>Eukaryota</taxon>
        <taxon>Fungi</taxon>
        <taxon>Fungi incertae sedis</taxon>
        <taxon>Zoopagomycota</taxon>
        <taxon>Kickxellomycotina</taxon>
        <taxon>Harpellomycetes</taxon>
        <taxon>Harpellales</taxon>
        <taxon>Legeriomycetaceae</taxon>
        <taxon>Smittium</taxon>
    </lineage>
</organism>
<gene>
    <name evidence="6" type="ORF">AYI68_g624</name>
</gene>
<comment type="subcellular location">
    <subcellularLocation>
        <location evidence="1">Mitochondrion</location>
    </subcellularLocation>
</comment>
<evidence type="ECO:0000256" key="5">
    <source>
        <dbReference type="SAM" id="MobiDB-lite"/>
    </source>
</evidence>
<keyword evidence="3" id="KW-0809">Transit peptide</keyword>
<name>A0A1R0H7X6_9FUNG</name>
<evidence type="ECO:0000313" key="6">
    <source>
        <dbReference type="EMBL" id="OLY85188.1"/>
    </source>
</evidence>
<dbReference type="STRING" id="133383.A0A1R0H7X6"/>
<feature type="region of interest" description="Disordered" evidence="5">
    <location>
        <begin position="117"/>
        <end position="171"/>
    </location>
</feature>
<reference evidence="6 7" key="1">
    <citation type="journal article" date="2016" name="Mol. Biol. Evol.">
        <title>Genome-Wide Survey of Gut Fungi (Harpellales) Reveals the First Horizontally Transferred Ubiquitin Gene from a Mosquito Host.</title>
        <authorList>
            <person name="Wang Y."/>
            <person name="White M.M."/>
            <person name="Kvist S."/>
            <person name="Moncalvo J.M."/>
        </authorList>
    </citation>
    <scope>NUCLEOTIDE SEQUENCE [LARGE SCALE GENOMIC DNA]</scope>
    <source>
        <strain evidence="6 7">ALG-7-W6</strain>
    </source>
</reference>